<dbReference type="PROSITE" id="PS51217">
    <property type="entry name" value="UVRD_HELICASE_CTER"/>
    <property type="match status" value="1"/>
</dbReference>
<evidence type="ECO:0000256" key="2">
    <source>
        <dbReference type="ARBA" id="ARBA00022741"/>
    </source>
</evidence>
<evidence type="ECO:0000313" key="15">
    <source>
        <dbReference type="EMBL" id="CAK7233843.1"/>
    </source>
</evidence>
<gene>
    <name evidence="15" type="primary">srs2</name>
    <name evidence="15" type="ORF">SEUCBS140593_008736</name>
</gene>
<dbReference type="GO" id="GO:0016787">
    <property type="term" value="F:hydrolase activity"/>
    <property type="evidence" value="ECO:0007669"/>
    <property type="project" value="UniProtKB-KW"/>
</dbReference>
<accession>A0ABP0CPC4</accession>
<dbReference type="InterPro" id="IPR027417">
    <property type="entry name" value="P-loop_NTPase"/>
</dbReference>
<keyword evidence="7" id="KW-0413">Isomerase</keyword>
<dbReference type="SUPFAM" id="SSF52540">
    <property type="entry name" value="P-loop containing nucleoside triphosphate hydrolases"/>
    <property type="match status" value="1"/>
</dbReference>
<comment type="caution">
    <text evidence="15">The sequence shown here is derived from an EMBL/GenBank/DDBJ whole genome shotgun (WGS) entry which is preliminary data.</text>
</comment>
<feature type="domain" description="UvrD-like helicase C-terminal" evidence="14">
    <location>
        <begin position="443"/>
        <end position="805"/>
    </location>
</feature>
<keyword evidence="16" id="KW-1185">Reference proteome</keyword>
<evidence type="ECO:0000256" key="9">
    <source>
        <dbReference type="ARBA" id="ARBA00034808"/>
    </source>
</evidence>
<comment type="catalytic activity">
    <reaction evidence="10">
        <text>ATP + H2O = ADP + phosphate + H(+)</text>
        <dbReference type="Rhea" id="RHEA:13065"/>
        <dbReference type="ChEBI" id="CHEBI:15377"/>
        <dbReference type="ChEBI" id="CHEBI:15378"/>
        <dbReference type="ChEBI" id="CHEBI:30616"/>
        <dbReference type="ChEBI" id="CHEBI:43474"/>
        <dbReference type="ChEBI" id="CHEBI:456216"/>
        <dbReference type="EC" id="5.6.2.4"/>
    </reaction>
</comment>
<dbReference type="PROSITE" id="PS51198">
    <property type="entry name" value="UVRD_HELICASE_ATP_BIND"/>
    <property type="match status" value="1"/>
</dbReference>
<dbReference type="Proteomes" id="UP001642482">
    <property type="component" value="Unassembled WGS sequence"/>
</dbReference>
<evidence type="ECO:0000256" key="7">
    <source>
        <dbReference type="ARBA" id="ARBA00023235"/>
    </source>
</evidence>
<dbReference type="CDD" id="cd17932">
    <property type="entry name" value="DEXQc_UvrD"/>
    <property type="match status" value="1"/>
</dbReference>
<feature type="compositionally biased region" description="Basic and acidic residues" evidence="12">
    <location>
        <begin position="661"/>
        <end position="673"/>
    </location>
</feature>
<feature type="compositionally biased region" description="Basic and acidic residues" evidence="12">
    <location>
        <begin position="107"/>
        <end position="118"/>
    </location>
</feature>
<comment type="similarity">
    <text evidence="1">Belongs to the helicase family. UvrD subfamily.</text>
</comment>
<evidence type="ECO:0000256" key="3">
    <source>
        <dbReference type="ARBA" id="ARBA00022801"/>
    </source>
</evidence>
<dbReference type="GO" id="GO:0003678">
    <property type="term" value="F:DNA helicase activity"/>
    <property type="evidence" value="ECO:0007669"/>
    <property type="project" value="UniProtKB-EC"/>
</dbReference>
<feature type="binding site" evidence="11">
    <location>
        <begin position="169"/>
        <end position="176"/>
    </location>
    <ligand>
        <name>ATP</name>
        <dbReference type="ChEBI" id="CHEBI:30616"/>
    </ligand>
</feature>
<feature type="region of interest" description="Disordered" evidence="12">
    <location>
        <begin position="639"/>
        <end position="689"/>
    </location>
</feature>
<dbReference type="Gene3D" id="1.10.486.10">
    <property type="entry name" value="PCRA, domain 4"/>
    <property type="match status" value="2"/>
</dbReference>
<feature type="domain" description="UvrD-like helicase ATP-binding" evidence="13">
    <location>
        <begin position="148"/>
        <end position="442"/>
    </location>
</feature>
<feature type="region of interest" description="Disordered" evidence="12">
    <location>
        <begin position="26"/>
        <end position="51"/>
    </location>
</feature>
<dbReference type="PANTHER" id="PTHR11070">
    <property type="entry name" value="UVRD / RECB / PCRA DNA HELICASE FAMILY MEMBER"/>
    <property type="match status" value="1"/>
</dbReference>
<reference evidence="15 16" key="1">
    <citation type="submission" date="2024-01" db="EMBL/GenBank/DDBJ databases">
        <authorList>
            <person name="Allen C."/>
            <person name="Tagirdzhanova G."/>
        </authorList>
    </citation>
    <scope>NUCLEOTIDE SEQUENCE [LARGE SCALE GENOMIC DNA]</scope>
</reference>
<keyword evidence="2 11" id="KW-0547">Nucleotide-binding</keyword>
<feature type="region of interest" description="Disordered" evidence="12">
    <location>
        <begin position="1268"/>
        <end position="1292"/>
    </location>
</feature>
<feature type="region of interest" description="Disordered" evidence="12">
    <location>
        <begin position="923"/>
        <end position="1003"/>
    </location>
</feature>
<evidence type="ECO:0000256" key="8">
    <source>
        <dbReference type="ARBA" id="ARBA00034617"/>
    </source>
</evidence>
<keyword evidence="4 11" id="KW-0347">Helicase</keyword>
<feature type="compositionally biased region" description="Acidic residues" evidence="12">
    <location>
        <begin position="641"/>
        <end position="660"/>
    </location>
</feature>
<evidence type="ECO:0000313" key="16">
    <source>
        <dbReference type="Proteomes" id="UP001642482"/>
    </source>
</evidence>
<evidence type="ECO:0000256" key="10">
    <source>
        <dbReference type="ARBA" id="ARBA00048988"/>
    </source>
</evidence>
<dbReference type="Pfam" id="PF00580">
    <property type="entry name" value="UvrD-helicase"/>
    <property type="match status" value="1"/>
</dbReference>
<name>A0ABP0CPC4_9PEZI</name>
<sequence length="1292" mass="142184">MGSNLEVIDLCSDSEADSIDEYYKIVSSPEPSPKPTKTTKPVEANTTPALPAVATTKTIPLSSFRPAATVAVPASLAPIFRRNAPPKQPAFVDPKRWEAELEVIMPEPKKAPPKDTKKQAKKQSNSKSTPATQHGAPCGPVDAVALLDKLNAAQRRAVTSNADTVAILAGPGSGKTHTLTSRVAWLIDQVGFAPPNVIVATFTVKAAREMKERIGKVLGGGREKRIVLGTFHSVSLRYLSAYGSRIGLARGFSIVDDGDAKSILKRIIKRLNLVLEPPAARAWISKKKSKGCLGIEETDKERSQRQRRAGFAGTQNNEDAAHSKDYITKLEAVHDEYQKHLQSLNLLDYDDLLIRCTELLRAHPSCVANVQAVLIDEYQDTNGIQFELMKLFAQQCNRITVVGDPDQSIYGWRSAEITNLGRFLSDFPHTDKIALEENYRSSQCILSTSLQVIQQDLDRYDKSLLPVHKKGTLPVLRRMEDAPCEARWIVQEIHRSTLLSGNMINHGDIAILVRSASLSRPIEQALARAAVPYRMIGGRKFFERAEVKLLVDYLRVINQPSNNEVLSRIINVPRRGIGPKTIQGCLEEAETNDMSMWTLITKHCRGERTAQTAIKEPAERKMGRFVGLIQRMQRRLRGLAVEEEEEEDSQPAEEDGEDGPDEQKANDTREIKPKPQPKKSNGTIADAFDAEPTKPYDLVELITALTEQLNYRNYIGENYGGDEEARWANIDEFVTLAREFMNNAKNLIDEDELPAIDGIEQTKETDVLNKFLANISLSAEADKKQEGSDEPVPMVTISTIHAAKGLEWPVVFIPAAYEGSLPHSRADDFNEERRLLYVAMTRAKCLLNISYSLFGSPERNKDSNRSEQSLSPFLSELVDVWFAEKGPSFDRVLLDEMGDILGRPVPKHNDIYKNLPPNVPLEDNVFPLDPMEESRYTNDDEEGGYEYGGRQRRGRKGGGGGGDHQQEHLAKRRRIMDTPDYNTSGGSQGPWQRGYTTTMEGGGSNFTMGGNGMTYPGFTTASAHQTALLAAEATAAAQQAASAEASRSTDKRKRGALPSGQQTIMQSFTRSNSTNSTSVPFEKAERQQAPSSTAPMFQRPTLQQSVSLPSGIPAELRGRSLGGVRGNMMPIAGRGVPTLSKSTEANAKLRTGKQYAHFSSSPTRAELPPVEEPQQLHVEVPQKNLPKPNFGFNPPRPYKAPQRPVLGKENIGQHRVSGKTGIKAAGVVSAATVVTTSRPAASFHTTTYAQVQANGNVRGRPAMNMPGSIGGNLAPIDKLRQPFKPPSIQRPQ</sequence>
<evidence type="ECO:0000256" key="12">
    <source>
        <dbReference type="SAM" id="MobiDB-lite"/>
    </source>
</evidence>
<feature type="region of interest" description="Disordered" evidence="12">
    <location>
        <begin position="104"/>
        <end position="138"/>
    </location>
</feature>
<evidence type="ECO:0000256" key="5">
    <source>
        <dbReference type="ARBA" id="ARBA00022840"/>
    </source>
</evidence>
<feature type="region of interest" description="Disordered" evidence="12">
    <location>
        <begin position="296"/>
        <end position="317"/>
    </location>
</feature>
<evidence type="ECO:0000256" key="1">
    <source>
        <dbReference type="ARBA" id="ARBA00009922"/>
    </source>
</evidence>
<protein>
    <recommendedName>
        <fullName evidence="9">DNA 3'-5' helicase</fullName>
        <ecNumber evidence="9">5.6.2.4</ecNumber>
    </recommendedName>
</protein>
<dbReference type="InterPro" id="IPR014016">
    <property type="entry name" value="UvrD-like_ATP-bd"/>
</dbReference>
<proteinExistence type="inferred from homology"/>
<comment type="catalytic activity">
    <reaction evidence="8">
        <text>Couples ATP hydrolysis with the unwinding of duplex DNA by translocating in the 3'-5' direction.</text>
        <dbReference type="EC" id="5.6.2.4"/>
    </reaction>
</comment>
<dbReference type="InterPro" id="IPR014017">
    <property type="entry name" value="DNA_helicase_UvrD-like_C"/>
</dbReference>
<feature type="region of interest" description="Disordered" evidence="12">
    <location>
        <begin position="1040"/>
        <end position="1105"/>
    </location>
</feature>
<keyword evidence="5 11" id="KW-0067">ATP-binding</keyword>
<dbReference type="InterPro" id="IPR000212">
    <property type="entry name" value="DNA_helicase_UvrD/REP"/>
</dbReference>
<dbReference type="PANTHER" id="PTHR11070:SF2">
    <property type="entry name" value="ATP-DEPENDENT DNA HELICASE SRS2"/>
    <property type="match status" value="1"/>
</dbReference>
<dbReference type="Pfam" id="PF13361">
    <property type="entry name" value="UvrD_C"/>
    <property type="match status" value="1"/>
</dbReference>
<dbReference type="Gene3D" id="1.10.10.160">
    <property type="match status" value="1"/>
</dbReference>
<dbReference type="EMBL" id="CAWUHD010000127">
    <property type="protein sequence ID" value="CAK7233843.1"/>
    <property type="molecule type" value="Genomic_DNA"/>
</dbReference>
<keyword evidence="6" id="KW-0238">DNA-binding</keyword>
<evidence type="ECO:0000256" key="11">
    <source>
        <dbReference type="PROSITE-ProRule" id="PRU00560"/>
    </source>
</evidence>
<evidence type="ECO:0000259" key="14">
    <source>
        <dbReference type="PROSITE" id="PS51217"/>
    </source>
</evidence>
<dbReference type="InterPro" id="IPR013986">
    <property type="entry name" value="DExx_box_DNA_helicase_dom_sf"/>
</dbReference>
<evidence type="ECO:0000256" key="4">
    <source>
        <dbReference type="ARBA" id="ARBA00022806"/>
    </source>
</evidence>
<dbReference type="CDD" id="cd18807">
    <property type="entry name" value="SF1_C_UvrD"/>
    <property type="match status" value="1"/>
</dbReference>
<evidence type="ECO:0000259" key="13">
    <source>
        <dbReference type="PROSITE" id="PS51198"/>
    </source>
</evidence>
<feature type="compositionally biased region" description="Polar residues" evidence="12">
    <location>
        <begin position="1059"/>
        <end position="1070"/>
    </location>
</feature>
<dbReference type="EC" id="5.6.2.4" evidence="9"/>
<dbReference type="Gene3D" id="3.40.50.300">
    <property type="entry name" value="P-loop containing nucleotide triphosphate hydrolases"/>
    <property type="match status" value="3"/>
</dbReference>
<evidence type="ECO:0000256" key="6">
    <source>
        <dbReference type="ARBA" id="ARBA00023125"/>
    </source>
</evidence>
<feature type="compositionally biased region" description="Polar residues" evidence="12">
    <location>
        <begin position="1088"/>
        <end position="1105"/>
    </location>
</feature>
<keyword evidence="3 11" id="KW-0378">Hydrolase</keyword>
<organism evidence="15 16">
    <name type="scientific">Sporothrix eucalyptigena</name>
    <dbReference type="NCBI Taxonomy" id="1812306"/>
    <lineage>
        <taxon>Eukaryota</taxon>
        <taxon>Fungi</taxon>
        <taxon>Dikarya</taxon>
        <taxon>Ascomycota</taxon>
        <taxon>Pezizomycotina</taxon>
        <taxon>Sordariomycetes</taxon>
        <taxon>Sordariomycetidae</taxon>
        <taxon>Ophiostomatales</taxon>
        <taxon>Ophiostomataceae</taxon>
        <taxon>Sporothrix</taxon>
    </lineage>
</organism>